<evidence type="ECO:0000256" key="5">
    <source>
        <dbReference type="ARBA" id="ARBA00022679"/>
    </source>
</evidence>
<evidence type="ECO:0000256" key="11">
    <source>
        <dbReference type="RuleBase" id="RU003718"/>
    </source>
</evidence>
<dbReference type="Gene3D" id="3.40.50.2000">
    <property type="entry name" value="Glycogen Phosphorylase B"/>
    <property type="match status" value="1"/>
</dbReference>
<dbReference type="PROSITE" id="PS00375">
    <property type="entry name" value="UDPGT"/>
    <property type="match status" value="1"/>
</dbReference>
<dbReference type="GO" id="GO:0016020">
    <property type="term" value="C:membrane"/>
    <property type="evidence" value="ECO:0007669"/>
    <property type="project" value="UniProtKB-SubCell"/>
</dbReference>
<dbReference type="GO" id="GO:0015020">
    <property type="term" value="F:glucuronosyltransferase activity"/>
    <property type="evidence" value="ECO:0007669"/>
    <property type="project" value="UniProtKB-EC"/>
</dbReference>
<dbReference type="RefSeq" id="XP_053582734.1">
    <property type="nucleotide sequence ID" value="XM_053733821.1"/>
</dbReference>
<proteinExistence type="inferred from homology"/>
<dbReference type="EMBL" id="WUAV01000005">
    <property type="protein sequence ID" value="KAF1754268.1"/>
    <property type="molecule type" value="Genomic_DNA"/>
</dbReference>
<evidence type="ECO:0000256" key="2">
    <source>
        <dbReference type="ARBA" id="ARBA00009995"/>
    </source>
</evidence>
<dbReference type="InterPro" id="IPR002213">
    <property type="entry name" value="UDP_glucos_trans"/>
</dbReference>
<keyword evidence="9 12" id="KW-0472">Membrane</keyword>
<dbReference type="InterPro" id="IPR035595">
    <property type="entry name" value="UDP_glycos_trans_CS"/>
</dbReference>
<accession>A0A6A5GGC4</accession>
<gene>
    <name evidence="14" type="ORF">GCK72_020828</name>
</gene>
<feature type="chain" id="PRO_5025606448" description="glucuronosyltransferase" evidence="13">
    <location>
        <begin position="19"/>
        <end position="538"/>
    </location>
</feature>
<dbReference type="AlphaFoldDB" id="A0A6A5GGC4"/>
<dbReference type="Proteomes" id="UP000483820">
    <property type="component" value="Chromosome V"/>
</dbReference>
<evidence type="ECO:0000256" key="13">
    <source>
        <dbReference type="SAM" id="SignalP"/>
    </source>
</evidence>
<dbReference type="FunFam" id="3.40.50.2000:FF:000038">
    <property type="entry name" value="UDP-GlucuronosylTransferase"/>
    <property type="match status" value="1"/>
</dbReference>
<dbReference type="SUPFAM" id="SSF53756">
    <property type="entry name" value="UDP-Glycosyltransferase/glycogen phosphorylase"/>
    <property type="match status" value="1"/>
</dbReference>
<dbReference type="CTD" id="9808826"/>
<keyword evidence="8 12" id="KW-1133">Transmembrane helix</keyword>
<feature type="signal peptide" evidence="13">
    <location>
        <begin position="1"/>
        <end position="18"/>
    </location>
</feature>
<evidence type="ECO:0000256" key="9">
    <source>
        <dbReference type="ARBA" id="ARBA00023136"/>
    </source>
</evidence>
<evidence type="ECO:0000256" key="6">
    <source>
        <dbReference type="ARBA" id="ARBA00022692"/>
    </source>
</evidence>
<evidence type="ECO:0000256" key="4">
    <source>
        <dbReference type="ARBA" id="ARBA00022676"/>
    </source>
</evidence>
<name>A0A6A5GGC4_CAERE</name>
<dbReference type="InterPro" id="IPR050271">
    <property type="entry name" value="UDP-glycosyltransferase"/>
</dbReference>
<comment type="catalytic activity">
    <reaction evidence="10">
        <text>glucuronate acceptor + UDP-alpha-D-glucuronate = acceptor beta-D-glucuronoside + UDP + H(+)</text>
        <dbReference type="Rhea" id="RHEA:21032"/>
        <dbReference type="ChEBI" id="CHEBI:15378"/>
        <dbReference type="ChEBI" id="CHEBI:58052"/>
        <dbReference type="ChEBI" id="CHEBI:58223"/>
        <dbReference type="ChEBI" id="CHEBI:132367"/>
        <dbReference type="ChEBI" id="CHEBI:132368"/>
        <dbReference type="EC" id="2.4.1.17"/>
    </reaction>
</comment>
<evidence type="ECO:0000313" key="14">
    <source>
        <dbReference type="EMBL" id="KAF1754268.1"/>
    </source>
</evidence>
<reference evidence="14 15" key="1">
    <citation type="submission" date="2019-12" db="EMBL/GenBank/DDBJ databases">
        <title>Chromosome-level assembly of the Caenorhabditis remanei genome.</title>
        <authorList>
            <person name="Teterina A.A."/>
            <person name="Willis J.H."/>
            <person name="Phillips P.C."/>
        </authorList>
    </citation>
    <scope>NUCLEOTIDE SEQUENCE [LARGE SCALE GENOMIC DNA]</scope>
    <source>
        <strain evidence="14 15">PX506</strain>
        <tissue evidence="14">Whole organism</tissue>
    </source>
</reference>
<dbReference type="EC" id="2.4.1.17" evidence="3"/>
<dbReference type="Pfam" id="PF00201">
    <property type="entry name" value="UDPGT"/>
    <property type="match status" value="1"/>
</dbReference>
<comment type="subcellular location">
    <subcellularLocation>
        <location evidence="1">Membrane</location>
        <topology evidence="1">Single-pass membrane protein</topology>
    </subcellularLocation>
</comment>
<organism evidence="14 15">
    <name type="scientific">Caenorhabditis remanei</name>
    <name type="common">Caenorhabditis vulgaris</name>
    <dbReference type="NCBI Taxonomy" id="31234"/>
    <lineage>
        <taxon>Eukaryota</taxon>
        <taxon>Metazoa</taxon>
        <taxon>Ecdysozoa</taxon>
        <taxon>Nematoda</taxon>
        <taxon>Chromadorea</taxon>
        <taxon>Rhabditida</taxon>
        <taxon>Rhabditina</taxon>
        <taxon>Rhabditomorpha</taxon>
        <taxon>Rhabditoidea</taxon>
        <taxon>Rhabditidae</taxon>
        <taxon>Peloderinae</taxon>
        <taxon>Caenorhabditis</taxon>
    </lineage>
</organism>
<keyword evidence="4 11" id="KW-0328">Glycosyltransferase</keyword>
<evidence type="ECO:0000256" key="7">
    <source>
        <dbReference type="ARBA" id="ARBA00022729"/>
    </source>
</evidence>
<evidence type="ECO:0000256" key="8">
    <source>
        <dbReference type="ARBA" id="ARBA00022989"/>
    </source>
</evidence>
<keyword evidence="6 12" id="KW-0812">Transmembrane</keyword>
<sequence>MKLAAFFPLFLNFLPCVPYKVLVFNPAFGASHSNYLGKISDILIDAGHEVTMLIPTFMEAKKELVGSKKVTKNKIIRIEQDSKCRKMEEESKFEEIMRKTVWTDSGDAASLFLSWIKNFTILSGWQCANIFQQTTILENLKNENFDLGITEALSICGFPLFDHIGVKTIINADSLLHLDIVKYAHGEPASTSFFPGVFSTDSDKMSFFGRLKNLIGLSFPWYFSWARFQSELEAIKPYYKKSLTWQEHLNSAAFNFVNSNQFLDYPRPTLPKTVFIGGMQVGTKSNENLKLDNEWNDLLNTRKQNILVSFGSLAFSSEMPDEFKNSLLEVFTSMPDVTFIWKYEEENDTLADHLPNVKLTTWMPQNALLADDRLTLFITHGGLGSTFELAYQGKPAVVIPLTGDQPRNAHMLTRHGGALQLDKSQLAKPEDIRNAIQTVINDESYKKNAEKLAEILRSLPNQPKDAVLKHCEFAVKFGNLETLKSEGRNLNFVQYYSIDILVVVVSLLLALLAIIFCIFRFIFRKLCKLFFGGKSKLE</sequence>
<comment type="caution">
    <text evidence="14">The sequence shown here is derived from an EMBL/GenBank/DDBJ whole genome shotgun (WGS) entry which is preliminary data.</text>
</comment>
<dbReference type="PANTHER" id="PTHR48043:SF73">
    <property type="entry name" value="UDP-GLUCURONOSYLTRANSFERASE"/>
    <property type="match status" value="1"/>
</dbReference>
<feature type="transmembrane region" description="Helical" evidence="12">
    <location>
        <begin position="500"/>
        <end position="523"/>
    </location>
</feature>
<dbReference type="CDD" id="cd03784">
    <property type="entry name" value="GT1_Gtf-like"/>
    <property type="match status" value="1"/>
</dbReference>
<dbReference type="PANTHER" id="PTHR48043">
    <property type="entry name" value="EG:EG0003.4 PROTEIN-RELATED"/>
    <property type="match status" value="1"/>
</dbReference>
<keyword evidence="5 11" id="KW-0808">Transferase</keyword>
<evidence type="ECO:0000256" key="12">
    <source>
        <dbReference type="SAM" id="Phobius"/>
    </source>
</evidence>
<comment type="similarity">
    <text evidence="2 11">Belongs to the UDP-glycosyltransferase family.</text>
</comment>
<protein>
    <recommendedName>
        <fullName evidence="3">glucuronosyltransferase</fullName>
        <ecNumber evidence="3">2.4.1.17</ecNumber>
    </recommendedName>
</protein>
<evidence type="ECO:0000313" key="15">
    <source>
        <dbReference type="Proteomes" id="UP000483820"/>
    </source>
</evidence>
<evidence type="ECO:0000256" key="1">
    <source>
        <dbReference type="ARBA" id="ARBA00004167"/>
    </source>
</evidence>
<keyword evidence="7 13" id="KW-0732">Signal</keyword>
<evidence type="ECO:0000256" key="3">
    <source>
        <dbReference type="ARBA" id="ARBA00012544"/>
    </source>
</evidence>
<dbReference type="KEGG" id="crq:GCK72_020828"/>
<dbReference type="GeneID" id="9808826"/>
<evidence type="ECO:0000256" key="10">
    <source>
        <dbReference type="ARBA" id="ARBA00047475"/>
    </source>
</evidence>